<dbReference type="OrthoDB" id="9813426at2"/>
<dbReference type="Proteomes" id="UP000054621">
    <property type="component" value="Unassembled WGS sequence"/>
</dbReference>
<evidence type="ECO:0000256" key="6">
    <source>
        <dbReference type="ARBA" id="ARBA00023136"/>
    </source>
</evidence>
<dbReference type="STRING" id="28087.Lsai_2123"/>
<dbReference type="PANTHER" id="PTHR30353">
    <property type="entry name" value="INNER MEMBRANE PROTEIN DEDA-RELATED"/>
    <property type="match status" value="1"/>
</dbReference>
<evidence type="ECO:0000256" key="2">
    <source>
        <dbReference type="ARBA" id="ARBA00010792"/>
    </source>
</evidence>
<dbReference type="GO" id="GO:0005886">
    <property type="term" value="C:plasma membrane"/>
    <property type="evidence" value="ECO:0007669"/>
    <property type="project" value="UniProtKB-SubCell"/>
</dbReference>
<dbReference type="InterPro" id="IPR032818">
    <property type="entry name" value="DedA-like"/>
</dbReference>
<comment type="subcellular location">
    <subcellularLocation>
        <location evidence="1 7">Cell membrane</location>
        <topology evidence="1 7">Multi-pass membrane protein</topology>
    </subcellularLocation>
</comment>
<evidence type="ECO:0000256" key="5">
    <source>
        <dbReference type="ARBA" id="ARBA00022989"/>
    </source>
</evidence>
<keyword evidence="3 7" id="KW-1003">Cell membrane</keyword>
<feature type="transmembrane region" description="Helical" evidence="7">
    <location>
        <begin position="67"/>
        <end position="90"/>
    </location>
</feature>
<keyword evidence="6 7" id="KW-0472">Membrane</keyword>
<proteinExistence type="inferred from homology"/>
<reference evidence="9 10" key="1">
    <citation type="submission" date="2015-11" db="EMBL/GenBank/DDBJ databases">
        <title>Genomic analysis of 38 Legionella species identifies large and diverse effector repertoires.</title>
        <authorList>
            <person name="Burstein D."/>
            <person name="Amaro F."/>
            <person name="Zusman T."/>
            <person name="Lifshitz Z."/>
            <person name="Cohen O."/>
            <person name="Gilbert J.A."/>
            <person name="Pupko T."/>
            <person name="Shuman H.A."/>
            <person name="Segal G."/>
        </authorList>
    </citation>
    <scope>NUCLEOTIDE SEQUENCE [LARGE SCALE GENOMIC DNA]</scope>
    <source>
        <strain evidence="9 10">Mt.St.Helens-4</strain>
    </source>
</reference>
<keyword evidence="4 7" id="KW-0812">Transmembrane</keyword>
<evidence type="ECO:0000256" key="7">
    <source>
        <dbReference type="RuleBase" id="RU367016"/>
    </source>
</evidence>
<accession>A0A0W0YGC2</accession>
<dbReference type="EMBL" id="LNYV01000034">
    <property type="protein sequence ID" value="KTD55993.1"/>
    <property type="molecule type" value="Genomic_DNA"/>
</dbReference>
<dbReference type="InterPro" id="IPR032816">
    <property type="entry name" value="VTT_dom"/>
</dbReference>
<feature type="domain" description="VTT" evidence="8">
    <location>
        <begin position="47"/>
        <end position="174"/>
    </location>
</feature>
<evidence type="ECO:0000313" key="10">
    <source>
        <dbReference type="Proteomes" id="UP000054621"/>
    </source>
</evidence>
<comment type="caution">
    <text evidence="9">The sequence shown here is derived from an EMBL/GenBank/DDBJ whole genome shotgun (WGS) entry which is preliminary data.</text>
</comment>
<organism evidence="9 10">
    <name type="scientific">Legionella sainthelensi</name>
    <dbReference type="NCBI Taxonomy" id="28087"/>
    <lineage>
        <taxon>Bacteria</taxon>
        <taxon>Pseudomonadati</taxon>
        <taxon>Pseudomonadota</taxon>
        <taxon>Gammaproteobacteria</taxon>
        <taxon>Legionellales</taxon>
        <taxon>Legionellaceae</taxon>
        <taxon>Legionella</taxon>
    </lineage>
</organism>
<keyword evidence="5 7" id="KW-1133">Transmembrane helix</keyword>
<sequence>MHLNILDYIIHIDVYLNTLVSNYGFWTYLALFAVIFCETGLVITPFLPGDSLLFAAGSIAAQPGNPLHVFILFLLLFCASVFGNQINFLIGRLLGPRIFSAEKSWLLNKKHLQETHTFYEKHGGKTIVFARFLPIIRTFAPFVAGIGTMSVIRFTLYNLISAFIWIASLLSLGYFLGSIPLIKDNFALVIYGIIFISILPPIVTLLSRKQT</sequence>
<dbReference type="RefSeq" id="WP_027271065.1">
    <property type="nucleotide sequence ID" value="NZ_CAAAJE010000012.1"/>
</dbReference>
<evidence type="ECO:0000259" key="8">
    <source>
        <dbReference type="Pfam" id="PF09335"/>
    </source>
</evidence>
<protein>
    <submittedName>
        <fullName evidence="9">Transmembrane protein DedA family protein</fullName>
    </submittedName>
</protein>
<dbReference type="NCBIfam" id="NF008102">
    <property type="entry name" value="PRK10847.1"/>
    <property type="match status" value="1"/>
</dbReference>
<dbReference type="PATRIC" id="fig|28087.4.peg.2291"/>
<feature type="transmembrane region" description="Helical" evidence="7">
    <location>
        <begin position="25"/>
        <end position="47"/>
    </location>
</feature>
<comment type="similarity">
    <text evidence="2 7">Belongs to the DedA family.</text>
</comment>
<name>A0A0W0YGC2_9GAMM</name>
<dbReference type="InterPro" id="IPR058127">
    <property type="entry name" value="DedA"/>
</dbReference>
<evidence type="ECO:0000256" key="4">
    <source>
        <dbReference type="ARBA" id="ARBA00022692"/>
    </source>
</evidence>
<gene>
    <name evidence="9" type="primary">dedA</name>
    <name evidence="9" type="ORF">Lsai_2123</name>
</gene>
<evidence type="ECO:0000256" key="1">
    <source>
        <dbReference type="ARBA" id="ARBA00004651"/>
    </source>
</evidence>
<feature type="transmembrane region" description="Helical" evidence="7">
    <location>
        <begin position="188"/>
        <end position="206"/>
    </location>
</feature>
<evidence type="ECO:0000313" key="9">
    <source>
        <dbReference type="EMBL" id="KTD55993.1"/>
    </source>
</evidence>
<feature type="transmembrane region" description="Helical" evidence="7">
    <location>
        <begin position="156"/>
        <end position="176"/>
    </location>
</feature>
<evidence type="ECO:0000256" key="3">
    <source>
        <dbReference type="ARBA" id="ARBA00022475"/>
    </source>
</evidence>
<dbReference type="Pfam" id="PF09335">
    <property type="entry name" value="VTT_dom"/>
    <property type="match status" value="1"/>
</dbReference>
<dbReference type="AlphaFoldDB" id="A0A0W0YGC2"/>
<dbReference type="eggNOG" id="COG0586">
    <property type="taxonomic scope" value="Bacteria"/>
</dbReference>
<dbReference type="PANTHER" id="PTHR30353:SF0">
    <property type="entry name" value="TRANSMEMBRANE PROTEIN"/>
    <property type="match status" value="1"/>
</dbReference>